<dbReference type="AlphaFoldDB" id="A0A9C6XR82"/>
<gene>
    <name evidence="4" type="primary">LOC127750479</name>
</gene>
<dbReference type="GO" id="GO:0016887">
    <property type="term" value="F:ATP hydrolysis activity"/>
    <property type="evidence" value="ECO:0007669"/>
    <property type="project" value="TreeGrafter"/>
</dbReference>
<protein>
    <submittedName>
        <fullName evidence="4">AAA ATPase forming ring-shaped complexes-like</fullName>
    </submittedName>
</protein>
<evidence type="ECO:0000313" key="4">
    <source>
        <dbReference type="RefSeq" id="XP_052128159.1"/>
    </source>
</evidence>
<dbReference type="RefSeq" id="XP_052128159.1">
    <property type="nucleotide sequence ID" value="XM_052272199.1"/>
</dbReference>
<dbReference type="SUPFAM" id="SSF52540">
    <property type="entry name" value="P-loop containing nucleoside triphosphate hydrolases"/>
    <property type="match status" value="1"/>
</dbReference>
<feature type="region of interest" description="Disordered" evidence="2">
    <location>
        <begin position="297"/>
        <end position="323"/>
    </location>
</feature>
<proteinExistence type="inferred from homology"/>
<accession>A0A9C6XR82</accession>
<evidence type="ECO:0000256" key="1">
    <source>
        <dbReference type="ARBA" id="ARBA00006914"/>
    </source>
</evidence>
<reference evidence="4" key="1">
    <citation type="submission" date="2025-08" db="UniProtKB">
        <authorList>
            <consortium name="RefSeq"/>
        </authorList>
    </citation>
    <scope>IDENTIFICATION</scope>
    <source>
        <tissue evidence="4">Whole organism</tissue>
    </source>
</reference>
<dbReference type="InterPro" id="IPR050304">
    <property type="entry name" value="MT-severing_AAA_ATPase"/>
</dbReference>
<dbReference type="GeneID" id="127750479"/>
<organism evidence="3 4">
    <name type="scientific">Frankliniella occidentalis</name>
    <name type="common">Western flower thrips</name>
    <name type="synonym">Euthrips occidentalis</name>
    <dbReference type="NCBI Taxonomy" id="133901"/>
    <lineage>
        <taxon>Eukaryota</taxon>
        <taxon>Metazoa</taxon>
        <taxon>Ecdysozoa</taxon>
        <taxon>Arthropoda</taxon>
        <taxon>Hexapoda</taxon>
        <taxon>Insecta</taxon>
        <taxon>Pterygota</taxon>
        <taxon>Neoptera</taxon>
        <taxon>Paraneoptera</taxon>
        <taxon>Thysanoptera</taxon>
        <taxon>Terebrantia</taxon>
        <taxon>Thripoidea</taxon>
        <taxon>Thripidae</taxon>
        <taxon>Frankliniella</taxon>
    </lineage>
</organism>
<name>A0A9C6XR82_FRAOC</name>
<dbReference type="Proteomes" id="UP000504606">
    <property type="component" value="Unplaced"/>
</dbReference>
<dbReference type="OrthoDB" id="10017659at2759"/>
<keyword evidence="3" id="KW-1185">Reference proteome</keyword>
<evidence type="ECO:0000256" key="2">
    <source>
        <dbReference type="SAM" id="MobiDB-lite"/>
    </source>
</evidence>
<sequence>MKNHSLVDPASELAKELVRQDQERLLPSFRFLRESTFNTQLLYHNIQSLPKHLKLVVNDEVFTKSDVLLFGETWTLPEDDIHLPGFAVASRIDCLALPRTYQQLMIGDFNRNIQLSNMRKTMDGYANIANLTVHDGDFTTTKNHIKIDLVPSNFDLHSGAYHSLTSHHKPLWISSRMGDRALSPIAKKMSREERIVDNGQNNNGTEPAELAGAAVVDDGALPAGIEEVKPTSHQHVDFDFSMMMEDGLHESILNITVDLNVGEQAGNGDGLAVASCSKEVGEGVSSCSRQQALLDKQAPSCNRQPRARPPAHTAPLVSPAASRTSNRTSSLAFARVMFHNSDLDEKMVNKVLSLIRQLGTVHWNDVCGLSSVKQRLKEMVVYPLLNPTLFQGLRRPGRGLLLFGPLGNRKTLIGKVL</sequence>
<dbReference type="PANTHER" id="PTHR23074:SF17">
    <property type="entry name" value="FIDGETIN-LIKE PROTEIN 1"/>
    <property type="match status" value="1"/>
</dbReference>
<dbReference type="PANTHER" id="PTHR23074">
    <property type="entry name" value="AAA DOMAIN-CONTAINING"/>
    <property type="match status" value="1"/>
</dbReference>
<evidence type="ECO:0000313" key="3">
    <source>
        <dbReference type="Proteomes" id="UP000504606"/>
    </source>
</evidence>
<dbReference type="KEGG" id="foc:127750479"/>
<dbReference type="Gene3D" id="3.40.50.300">
    <property type="entry name" value="P-loop containing nucleotide triphosphate hydrolases"/>
    <property type="match status" value="1"/>
</dbReference>
<comment type="similarity">
    <text evidence="1">Belongs to the AAA ATPase family.</text>
</comment>
<dbReference type="InterPro" id="IPR027417">
    <property type="entry name" value="P-loop_NTPase"/>
</dbReference>